<feature type="region of interest" description="Disordered" evidence="1">
    <location>
        <begin position="51"/>
        <end position="70"/>
    </location>
</feature>
<organism evidence="2 3">
    <name type="scientific">Hibiscus sabdariffa</name>
    <name type="common">roselle</name>
    <dbReference type="NCBI Taxonomy" id="183260"/>
    <lineage>
        <taxon>Eukaryota</taxon>
        <taxon>Viridiplantae</taxon>
        <taxon>Streptophyta</taxon>
        <taxon>Embryophyta</taxon>
        <taxon>Tracheophyta</taxon>
        <taxon>Spermatophyta</taxon>
        <taxon>Magnoliopsida</taxon>
        <taxon>eudicotyledons</taxon>
        <taxon>Gunneridae</taxon>
        <taxon>Pentapetalae</taxon>
        <taxon>rosids</taxon>
        <taxon>malvids</taxon>
        <taxon>Malvales</taxon>
        <taxon>Malvaceae</taxon>
        <taxon>Malvoideae</taxon>
        <taxon>Hibiscus</taxon>
    </lineage>
</organism>
<keyword evidence="3" id="KW-1185">Reference proteome</keyword>
<protein>
    <submittedName>
        <fullName evidence="2">Uncharacterized protein</fullName>
    </submittedName>
</protein>
<proteinExistence type="predicted"/>
<evidence type="ECO:0000313" key="2">
    <source>
        <dbReference type="EMBL" id="KAK8560038.1"/>
    </source>
</evidence>
<accession>A0ABR2EHX1</accession>
<sequence>MHGLSEWTQVSIFYNSVNTPMRMMLDASANGTLLDQPPREGLEILEKIAQNDYQHPTTRRGSMRRGTTQLDSSDTILAQISALTNMVKNLQKQSTIHAMKVMDSFCEICGNNHDSSECG</sequence>
<dbReference type="Proteomes" id="UP001472677">
    <property type="component" value="Unassembled WGS sequence"/>
</dbReference>
<gene>
    <name evidence="2" type="ORF">V6N12_012844</name>
</gene>
<evidence type="ECO:0000256" key="1">
    <source>
        <dbReference type="SAM" id="MobiDB-lite"/>
    </source>
</evidence>
<reference evidence="2 3" key="1">
    <citation type="journal article" date="2024" name="G3 (Bethesda)">
        <title>Genome assembly of Hibiscus sabdariffa L. provides insights into metabolisms of medicinal natural products.</title>
        <authorList>
            <person name="Kim T."/>
        </authorList>
    </citation>
    <scope>NUCLEOTIDE SEQUENCE [LARGE SCALE GENOMIC DNA]</scope>
    <source>
        <strain evidence="2">TK-2024</strain>
        <tissue evidence="2">Old leaves</tissue>
    </source>
</reference>
<name>A0ABR2EHX1_9ROSI</name>
<evidence type="ECO:0000313" key="3">
    <source>
        <dbReference type="Proteomes" id="UP001472677"/>
    </source>
</evidence>
<comment type="caution">
    <text evidence="2">The sequence shown here is derived from an EMBL/GenBank/DDBJ whole genome shotgun (WGS) entry which is preliminary data.</text>
</comment>
<dbReference type="EMBL" id="JBBPBM010000014">
    <property type="protein sequence ID" value="KAK8560038.1"/>
    <property type="molecule type" value="Genomic_DNA"/>
</dbReference>